<dbReference type="AlphaFoldDB" id="A0A8T0T4V1"/>
<evidence type="ECO:0000256" key="1">
    <source>
        <dbReference type="ARBA" id="ARBA00007690"/>
    </source>
</evidence>
<dbReference type="InterPro" id="IPR011989">
    <property type="entry name" value="ARM-like"/>
</dbReference>
<comment type="similarity">
    <text evidence="1">Belongs to the RRP12 family.</text>
</comment>
<organism evidence="5 6">
    <name type="scientific">Panicum virgatum</name>
    <name type="common">Blackwell switchgrass</name>
    <dbReference type="NCBI Taxonomy" id="38727"/>
    <lineage>
        <taxon>Eukaryota</taxon>
        <taxon>Viridiplantae</taxon>
        <taxon>Streptophyta</taxon>
        <taxon>Embryophyta</taxon>
        <taxon>Tracheophyta</taxon>
        <taxon>Spermatophyta</taxon>
        <taxon>Magnoliopsida</taxon>
        <taxon>Liliopsida</taxon>
        <taxon>Poales</taxon>
        <taxon>Poaceae</taxon>
        <taxon>PACMAD clade</taxon>
        <taxon>Panicoideae</taxon>
        <taxon>Panicodae</taxon>
        <taxon>Paniceae</taxon>
        <taxon>Panicinae</taxon>
        <taxon>Panicum</taxon>
        <taxon>Panicum sect. Hiantes</taxon>
    </lineage>
</organism>
<gene>
    <name evidence="5" type="ORF">PVAP13_5KG769500</name>
</gene>
<accession>A0A8T0T4V1</accession>
<dbReference type="PANTHER" id="PTHR48412">
    <property type="entry name" value="ARM REPEAT SUPERFAMILY PROTEIN"/>
    <property type="match status" value="1"/>
</dbReference>
<evidence type="ECO:0008006" key="7">
    <source>
        <dbReference type="Google" id="ProtNLM"/>
    </source>
</evidence>
<evidence type="ECO:0000313" key="5">
    <source>
        <dbReference type="EMBL" id="KAG2603406.1"/>
    </source>
</evidence>
<keyword evidence="6" id="KW-1185">Reference proteome</keyword>
<dbReference type="Proteomes" id="UP000823388">
    <property type="component" value="Chromosome 5K"/>
</dbReference>
<dbReference type="Gene3D" id="1.25.10.10">
    <property type="entry name" value="Leucine-rich Repeat Variant"/>
    <property type="match status" value="1"/>
</dbReference>
<dbReference type="InterPro" id="IPR012978">
    <property type="entry name" value="HEAT_RRP12"/>
</dbReference>
<sequence>MKRKQRAPAAAANADPDSDGEEPSQTPLPLESFSGDACAALTARYGRSAAPQHRHLLASAAAIRSILLDDGMPLTPASYLPAAVAALRAAGPADPAAASALASLLAILLPHIPSSPSSLPPDAASESASALAAFLSSPDASQLPTGTVRSVVKSLGHLTLHLDAGADWDAVAAPLEALLAASVDQRAKVRKCAQESVEKLFAYLEQCGCAKKASNAAVGMFEKHISLARSLINSNSDISEGKETDAAHMLGAMVTLVPYLSKKARKKVFSDAYQLLSPCFTPLTRHVLRLLADLLGHLKAETVESEVESLVSLVVAYLPYDEKKPDDTIVSALYLMKSCLDKLVGCSKLWVEVLPTAFEAVSGYLTLGRKCSDDVAKVVQDCIDSHIDHNVFVTNGSQLNECDAEDLSDQTAMKSICLTINSRLHTCAYPPDSILTVVLVLFLKLGESSFVFMKDILLTLAQFAMKMDKESQLKNVQECIGAAVVAMGPYKVLSLVPIAFDEDRLTCSNSWLLPILDKYTYGAPLQLFLEHIVPLAKSVQNASDRVKKGRKHKDLQSWTDQLWNLLPSFCRYSVDVHHSFGSLSKLLVEIFKCDECLYKSAAKALQQLVDGTRRLSSNSQDVEIYMELSALFSSKPISFKCPRLERFSKKEARKDLKVLASHSANLLCTFADYFLESSPEKRAHLKVALRCLAQLSGSTNICELFVSLVKRFDLENTQLEPDSQECKTDVDRKDEESIDTTDELNNRRSLLLDLISTFAEVADEDLLDKLFGFIKSCLLNSSMPCHSKALLALSIIVKEHNEYSMAHLDEILLLLHGIKPALDRTVLESQLLCYQHLLVHMIKVDEENTSKKAFLILNELIVALKVMGYLSTPSPHIVSGAIAALSLLIYSDANFCMEVPNLIQSVLVLLQHKAIEVTKAALGFVKVLVTSLQPEKLLNLQADIMSGILPLSSITKHHFKWKVVLIVEILIRKCGFDAINLVTPDKYKDFVKSVEEGRKGNHNLADGAESEPKEHEQHDPKRRKRVDSNAEAGQEGTPSHRPPSKSWSAGKKQAKDSHFKKGAGKGNPRHAAKKHQGKASGDRGDRTNFKSKSKWQPGNRGDKLRGNNTKSRGGAFSKTQNSGTRAPGHSPSFKKRKRTA</sequence>
<feature type="region of interest" description="Disordered" evidence="2">
    <location>
        <begin position="999"/>
        <end position="1140"/>
    </location>
</feature>
<evidence type="ECO:0000259" key="3">
    <source>
        <dbReference type="Pfam" id="PF08161"/>
    </source>
</evidence>
<evidence type="ECO:0000313" key="6">
    <source>
        <dbReference type="Proteomes" id="UP000823388"/>
    </source>
</evidence>
<feature type="compositionally biased region" description="Basic and acidic residues" evidence="2">
    <location>
        <begin position="1010"/>
        <end position="1019"/>
    </location>
</feature>
<dbReference type="InterPro" id="IPR016024">
    <property type="entry name" value="ARM-type_fold"/>
</dbReference>
<reference evidence="5" key="1">
    <citation type="submission" date="2020-05" db="EMBL/GenBank/DDBJ databases">
        <title>WGS assembly of Panicum virgatum.</title>
        <authorList>
            <person name="Lovell J.T."/>
            <person name="Jenkins J."/>
            <person name="Shu S."/>
            <person name="Juenger T.E."/>
            <person name="Schmutz J."/>
        </authorList>
    </citation>
    <scope>NUCLEOTIDE SEQUENCE</scope>
    <source>
        <strain evidence="5">AP13</strain>
    </source>
</reference>
<feature type="domain" description="RRP12 N-terminal HEAT" evidence="4">
    <location>
        <begin position="25"/>
        <end position="301"/>
    </location>
</feature>
<dbReference type="Pfam" id="PF25772">
    <property type="entry name" value="HEAT_RRP12_N"/>
    <property type="match status" value="1"/>
</dbReference>
<dbReference type="Pfam" id="PF08161">
    <property type="entry name" value="RRP12_HEAT"/>
    <property type="match status" value="1"/>
</dbReference>
<dbReference type="PANTHER" id="PTHR48412:SF1">
    <property type="entry name" value="ARM REPEAT SUPERFAMILY PROTEIN"/>
    <property type="match status" value="1"/>
</dbReference>
<dbReference type="EMBL" id="CM029045">
    <property type="protein sequence ID" value="KAG2603406.1"/>
    <property type="molecule type" value="Genomic_DNA"/>
</dbReference>
<name>A0A8T0T4V1_PANVG</name>
<protein>
    <recommendedName>
        <fullName evidence="7">Ribosomal RNA-processing protein 12-like conserved domain-containing protein</fullName>
    </recommendedName>
</protein>
<feature type="compositionally biased region" description="Basic residues" evidence="2">
    <location>
        <begin position="1060"/>
        <end position="1077"/>
    </location>
</feature>
<evidence type="ECO:0000259" key="4">
    <source>
        <dbReference type="Pfam" id="PF25772"/>
    </source>
</evidence>
<dbReference type="InterPro" id="IPR057860">
    <property type="entry name" value="HEAT_RRP12_N"/>
</dbReference>
<feature type="domain" description="RRP12 HEAT" evidence="3">
    <location>
        <begin position="374"/>
        <end position="670"/>
    </location>
</feature>
<feature type="region of interest" description="Disordered" evidence="2">
    <location>
        <begin position="1"/>
        <end position="32"/>
    </location>
</feature>
<feature type="compositionally biased region" description="Polar residues" evidence="2">
    <location>
        <begin position="1106"/>
        <end position="1124"/>
    </location>
</feature>
<comment type="caution">
    <text evidence="5">The sequence shown here is derived from an EMBL/GenBank/DDBJ whole genome shotgun (WGS) entry which is preliminary data.</text>
</comment>
<evidence type="ECO:0000256" key="2">
    <source>
        <dbReference type="SAM" id="MobiDB-lite"/>
    </source>
</evidence>
<dbReference type="SUPFAM" id="SSF48371">
    <property type="entry name" value="ARM repeat"/>
    <property type="match status" value="1"/>
</dbReference>
<proteinExistence type="inferred from homology"/>